<comment type="similarity">
    <text evidence="1">Belongs to the ABC transporter superfamily. ABCG family. Eye pigment precursor importer (TC 3.A.1.204) subfamily.</text>
</comment>
<dbReference type="AlphaFoldDB" id="C0P2E7"/>
<accession>C0P2E7</accession>
<proteinExistence type="evidence at transcript level"/>
<feature type="region of interest" description="Disordered" evidence="3">
    <location>
        <begin position="203"/>
        <end position="231"/>
    </location>
</feature>
<protein>
    <submittedName>
        <fullName evidence="4">Uncharacterized protein</fullName>
    </submittedName>
</protein>
<evidence type="ECO:0000256" key="2">
    <source>
        <dbReference type="ARBA" id="ARBA00022448"/>
    </source>
</evidence>
<evidence type="ECO:0000256" key="3">
    <source>
        <dbReference type="SAM" id="MobiDB-lite"/>
    </source>
</evidence>
<dbReference type="InterPro" id="IPR052215">
    <property type="entry name" value="Plant_ABCG"/>
</dbReference>
<keyword evidence="2" id="KW-0813">Transport</keyword>
<evidence type="ECO:0000256" key="1">
    <source>
        <dbReference type="ARBA" id="ARBA00005814"/>
    </source>
</evidence>
<dbReference type="EMBL" id="BT062466">
    <property type="protein sequence ID" value="ACN27163.1"/>
    <property type="molecule type" value="mRNA"/>
</dbReference>
<dbReference type="ExpressionAtlas" id="C0P2E7">
    <property type="expression patterns" value="baseline and differential"/>
</dbReference>
<reference evidence="4" key="1">
    <citation type="journal article" date="2009" name="PLoS Genet.">
        <title>Sequencing, mapping, and analysis of 27,455 maize full-length cDNAs.</title>
        <authorList>
            <person name="Soderlund C."/>
            <person name="Descour A."/>
            <person name="Kudrna D."/>
            <person name="Bomhoff M."/>
            <person name="Boyd L."/>
            <person name="Currie J."/>
            <person name="Angelova A."/>
            <person name="Collura K."/>
            <person name="Wissotski M."/>
            <person name="Ashley E."/>
            <person name="Morrow D."/>
            <person name="Fernandes J."/>
            <person name="Walbot V."/>
            <person name="Yu Y."/>
        </authorList>
    </citation>
    <scope>NUCLEOTIDE SEQUENCE</scope>
    <source>
        <strain evidence="4">B73</strain>
    </source>
</reference>
<dbReference type="PANTHER" id="PTHR48042:SF25">
    <property type="entry name" value="OS04G0528300 PROTEIN"/>
    <property type="match status" value="1"/>
</dbReference>
<name>C0P2E7_MAIZE</name>
<sequence>MLLVGNHMLLHGAPPSWLRALHLLRLEPVRQRYGGRELDDGDCQCHSQFPHGYHHRGRDSGNIHAGLWLLQTSIRHPEALLEIPHAVHQLPLLGTAGKLGSTPTQWSKSNPRHLNSMRVKQGQCQNDMKGLVFDNQYPDQPKIPGDFILKYIFQINVDRSKWIDLSVIFSMIFIYRILFFLMIKINEDALPWIRGHIARKRMQKKGPTPTMGKTPSLRGYVVDPELGSNEG</sequence>
<dbReference type="PANTHER" id="PTHR48042">
    <property type="entry name" value="ABC TRANSPORTER G FAMILY MEMBER 11"/>
    <property type="match status" value="1"/>
</dbReference>
<organism evidence="4">
    <name type="scientific">Zea mays</name>
    <name type="common">Maize</name>
    <dbReference type="NCBI Taxonomy" id="4577"/>
    <lineage>
        <taxon>Eukaryota</taxon>
        <taxon>Viridiplantae</taxon>
        <taxon>Streptophyta</taxon>
        <taxon>Embryophyta</taxon>
        <taxon>Tracheophyta</taxon>
        <taxon>Spermatophyta</taxon>
        <taxon>Magnoliopsida</taxon>
        <taxon>Liliopsida</taxon>
        <taxon>Poales</taxon>
        <taxon>Poaceae</taxon>
        <taxon>PACMAD clade</taxon>
        <taxon>Panicoideae</taxon>
        <taxon>Andropogonodae</taxon>
        <taxon>Andropogoneae</taxon>
        <taxon>Tripsacinae</taxon>
        <taxon>Zea</taxon>
    </lineage>
</organism>
<evidence type="ECO:0000313" key="4">
    <source>
        <dbReference type="EMBL" id="ACN27163.1"/>
    </source>
</evidence>